<dbReference type="EMBL" id="JAEKNQ010000030">
    <property type="protein sequence ID" value="MBJ7603005.1"/>
    <property type="molecule type" value="Genomic_DNA"/>
</dbReference>
<keyword evidence="1" id="KW-1133">Transmembrane helix</keyword>
<evidence type="ECO:0000256" key="1">
    <source>
        <dbReference type="SAM" id="Phobius"/>
    </source>
</evidence>
<proteinExistence type="predicted"/>
<gene>
    <name evidence="2" type="ORF">JF888_07425</name>
</gene>
<dbReference type="AlphaFoldDB" id="A0A934N6X2"/>
<evidence type="ECO:0000313" key="2">
    <source>
        <dbReference type="EMBL" id="MBJ7603005.1"/>
    </source>
</evidence>
<reference evidence="2 3" key="1">
    <citation type="submission" date="2020-10" db="EMBL/GenBank/DDBJ databases">
        <title>Ca. Dormibacterota MAGs.</title>
        <authorList>
            <person name="Montgomery K."/>
        </authorList>
    </citation>
    <scope>NUCLEOTIDE SEQUENCE [LARGE SCALE GENOMIC DNA]</scope>
    <source>
        <strain evidence="2">SC8811_S16_3</strain>
    </source>
</reference>
<feature type="transmembrane region" description="Helical" evidence="1">
    <location>
        <begin position="21"/>
        <end position="41"/>
    </location>
</feature>
<comment type="caution">
    <text evidence="2">The sequence shown here is derived from an EMBL/GenBank/DDBJ whole genome shotgun (WGS) entry which is preliminary data.</text>
</comment>
<dbReference type="RefSeq" id="WP_338178286.1">
    <property type="nucleotide sequence ID" value="NZ_JAEKNQ010000030.1"/>
</dbReference>
<keyword evidence="1" id="KW-0812">Transmembrane</keyword>
<sequence length="169" mass="18003">MTSPRPGRYEPENPSRIYHTMLLAGYAGLIILVVGLLTFLATSPPGRHTALHTDASVYTYDPASSSIKGEPQQHFPAGQEFAGLVSWETLPAATTVGAKWYGALQQVEGSVGPARAGELAAAAKPVPVRSSQTAAPLLPGRHTLMILRYSGGLPLEIVGRISVIVDRYR</sequence>
<organism evidence="2 3">
    <name type="scientific">Candidatus Dormiibacter inghamiae</name>
    <dbReference type="NCBI Taxonomy" id="3127013"/>
    <lineage>
        <taxon>Bacteria</taxon>
        <taxon>Bacillati</taxon>
        <taxon>Candidatus Dormiibacterota</taxon>
        <taxon>Candidatus Dormibacteria</taxon>
        <taxon>Candidatus Dormibacterales</taxon>
        <taxon>Candidatus Dormibacteraceae</taxon>
        <taxon>Candidatus Dormiibacter</taxon>
    </lineage>
</organism>
<keyword evidence="1" id="KW-0472">Membrane</keyword>
<evidence type="ECO:0000313" key="3">
    <source>
        <dbReference type="Proteomes" id="UP000620075"/>
    </source>
</evidence>
<protein>
    <submittedName>
        <fullName evidence="2">Uncharacterized protein</fullName>
    </submittedName>
</protein>
<accession>A0A934N6X2</accession>
<dbReference type="Proteomes" id="UP000620075">
    <property type="component" value="Unassembled WGS sequence"/>
</dbReference>
<name>A0A934N6X2_9BACT</name>